<dbReference type="Proteomes" id="UP000708148">
    <property type="component" value="Unassembled WGS sequence"/>
</dbReference>
<organism evidence="1 2">
    <name type="scientific">Ostreobium quekettii</name>
    <dbReference type="NCBI Taxonomy" id="121088"/>
    <lineage>
        <taxon>Eukaryota</taxon>
        <taxon>Viridiplantae</taxon>
        <taxon>Chlorophyta</taxon>
        <taxon>core chlorophytes</taxon>
        <taxon>Ulvophyceae</taxon>
        <taxon>TCBD clade</taxon>
        <taxon>Bryopsidales</taxon>
        <taxon>Ostreobineae</taxon>
        <taxon>Ostreobiaceae</taxon>
        <taxon>Ostreobium</taxon>
    </lineage>
</organism>
<keyword evidence="2" id="KW-1185">Reference proteome</keyword>
<evidence type="ECO:0000313" key="1">
    <source>
        <dbReference type="EMBL" id="CAD7697150.1"/>
    </source>
</evidence>
<dbReference type="EMBL" id="CAJHUC010000613">
    <property type="protein sequence ID" value="CAD7697150.1"/>
    <property type="molecule type" value="Genomic_DNA"/>
</dbReference>
<protein>
    <submittedName>
        <fullName evidence="1">Uncharacterized protein</fullName>
    </submittedName>
</protein>
<proteinExistence type="predicted"/>
<sequence>MLVCMSTGLCRQTADAAIVCFAPGTHAGTNSSSLDVQSSGCWHSNTHAKCSCVHLAPPSACDMHLASCSNAVTETMQPKWNWKKDWFADSCVMAGCNSVLRR</sequence>
<evidence type="ECO:0000313" key="2">
    <source>
        <dbReference type="Proteomes" id="UP000708148"/>
    </source>
</evidence>
<reference evidence="1" key="1">
    <citation type="submission" date="2020-12" db="EMBL/GenBank/DDBJ databases">
        <authorList>
            <person name="Iha C."/>
        </authorList>
    </citation>
    <scope>NUCLEOTIDE SEQUENCE</scope>
</reference>
<comment type="caution">
    <text evidence="1">The sequence shown here is derived from an EMBL/GenBank/DDBJ whole genome shotgun (WGS) entry which is preliminary data.</text>
</comment>
<accession>A0A8S1ISD3</accession>
<dbReference type="AlphaFoldDB" id="A0A8S1ISD3"/>
<gene>
    <name evidence="1" type="ORF">OSTQU699_LOCUS2511</name>
</gene>
<name>A0A8S1ISD3_9CHLO</name>